<dbReference type="RefSeq" id="WP_379559438.1">
    <property type="nucleotide sequence ID" value="NZ_JBHTJS010000059.1"/>
</dbReference>
<protein>
    <submittedName>
        <fullName evidence="2">Glycine betaine ABC transporter substrate-binding protein</fullName>
    </submittedName>
</protein>
<comment type="caution">
    <text evidence="2">The sequence shown here is derived from an EMBL/GenBank/DDBJ whole genome shotgun (WGS) entry which is preliminary data.</text>
</comment>
<dbReference type="Pfam" id="PF04069">
    <property type="entry name" value="OpuAC"/>
    <property type="match status" value="1"/>
</dbReference>
<name>A0ABW3KMG6_9GAMM</name>
<evidence type="ECO:0000313" key="3">
    <source>
        <dbReference type="Proteomes" id="UP001597048"/>
    </source>
</evidence>
<evidence type="ECO:0000259" key="1">
    <source>
        <dbReference type="Pfam" id="PF04069"/>
    </source>
</evidence>
<proteinExistence type="predicted"/>
<dbReference type="EMBL" id="JBHTJS010000059">
    <property type="protein sequence ID" value="MFD1009406.1"/>
    <property type="molecule type" value="Genomic_DNA"/>
</dbReference>
<sequence length="189" mass="21220">MPLFIHQAARRFTQIVLLLFGLLLAACSDSSAKDIHLLTGANPAELARTHLASAVLKQHGFIVTIEEARLGQIWQRLWAGKADASVVVWLPEASAPFVERFFDRLDDFGPKDNGLAEEREIWPANDKPHTVVRRSLEQESPEAVVILRNLHWQPQDLEQIMASWQQSQNWTLAAESWLAEQGPSGSLKP</sequence>
<keyword evidence="3" id="KW-1185">Reference proteome</keyword>
<evidence type="ECO:0000313" key="2">
    <source>
        <dbReference type="EMBL" id="MFD1009406.1"/>
    </source>
</evidence>
<dbReference type="Proteomes" id="UP001597048">
    <property type="component" value="Unassembled WGS sequence"/>
</dbReference>
<dbReference type="Gene3D" id="3.40.190.10">
    <property type="entry name" value="Periplasmic binding protein-like II"/>
    <property type="match status" value="1"/>
</dbReference>
<organism evidence="2 3">
    <name type="scientific">Oceanisphaera ostreae</name>
    <dbReference type="NCBI Taxonomy" id="914151"/>
    <lineage>
        <taxon>Bacteria</taxon>
        <taxon>Pseudomonadati</taxon>
        <taxon>Pseudomonadota</taxon>
        <taxon>Gammaproteobacteria</taxon>
        <taxon>Aeromonadales</taxon>
        <taxon>Aeromonadaceae</taxon>
        <taxon>Oceanisphaera</taxon>
    </lineage>
</organism>
<gene>
    <name evidence="2" type="ORF">ACFQ1C_14755</name>
</gene>
<accession>A0ABW3KMG6</accession>
<dbReference type="SUPFAM" id="SSF53850">
    <property type="entry name" value="Periplasmic binding protein-like II"/>
    <property type="match status" value="2"/>
</dbReference>
<feature type="domain" description="ABC-type glycine betaine transport system substrate-binding" evidence="1">
    <location>
        <begin position="118"/>
        <end position="180"/>
    </location>
</feature>
<reference evidence="3" key="1">
    <citation type="journal article" date="2019" name="Int. J. Syst. Evol. Microbiol.">
        <title>The Global Catalogue of Microorganisms (GCM) 10K type strain sequencing project: providing services to taxonomists for standard genome sequencing and annotation.</title>
        <authorList>
            <consortium name="The Broad Institute Genomics Platform"/>
            <consortium name="The Broad Institute Genome Sequencing Center for Infectious Disease"/>
            <person name="Wu L."/>
            <person name="Ma J."/>
        </authorList>
    </citation>
    <scope>NUCLEOTIDE SEQUENCE [LARGE SCALE GENOMIC DNA]</scope>
    <source>
        <strain evidence="3">CCUG 60525</strain>
    </source>
</reference>
<dbReference type="InterPro" id="IPR007210">
    <property type="entry name" value="ABC_Gly_betaine_transp_sub-bd"/>
</dbReference>